<dbReference type="InterPro" id="IPR039655">
    <property type="entry name" value="HBP1"/>
</dbReference>
<comment type="caution">
    <text evidence="17">The sequence shown here is derived from an EMBL/GenBank/DDBJ whole genome shotgun (WGS) entry which is preliminary data.</text>
</comment>
<feature type="domain" description="HMG box" evidence="15">
    <location>
        <begin position="507"/>
        <end position="575"/>
    </location>
</feature>
<evidence type="ECO:0000259" key="16">
    <source>
        <dbReference type="PROSITE" id="PS51148"/>
    </source>
</evidence>
<dbReference type="PROSITE" id="PS50118">
    <property type="entry name" value="HMG_BOX_2"/>
    <property type="match status" value="1"/>
</dbReference>
<feature type="compositionally biased region" description="Polar residues" evidence="14">
    <location>
        <begin position="1"/>
        <end position="22"/>
    </location>
</feature>
<dbReference type="GO" id="GO:0000981">
    <property type="term" value="F:DNA-binding transcription factor activity, RNA polymerase II-specific"/>
    <property type="evidence" value="ECO:0007669"/>
    <property type="project" value="TreeGrafter"/>
</dbReference>
<reference evidence="17" key="2">
    <citation type="journal article" date="2023" name="BMC Genomics">
        <title>Pest status, molecular evolution, and epigenetic factors derived from the genome assembly of Frankliniella fusca, a thysanopteran phytovirus vector.</title>
        <authorList>
            <person name="Catto M.A."/>
            <person name="Labadie P.E."/>
            <person name="Jacobson A.L."/>
            <person name="Kennedy G.G."/>
            <person name="Srinivasan R."/>
            <person name="Hunt B.G."/>
        </authorList>
    </citation>
    <scope>NUCLEOTIDE SEQUENCE</scope>
    <source>
        <strain evidence="17">PL_HMW_Pooled</strain>
    </source>
</reference>
<evidence type="ECO:0000256" key="11">
    <source>
        <dbReference type="ARBA" id="ARBA00030026"/>
    </source>
</evidence>
<gene>
    <name evidence="17" type="ORF">KUF71_003799</name>
</gene>
<dbReference type="SMART" id="SM00536">
    <property type="entry name" value="AXH"/>
    <property type="match status" value="1"/>
</dbReference>
<feature type="compositionally biased region" description="Low complexity" evidence="14">
    <location>
        <begin position="182"/>
        <end position="194"/>
    </location>
</feature>
<evidence type="ECO:0000256" key="5">
    <source>
        <dbReference type="ARBA" id="ARBA00022843"/>
    </source>
</evidence>
<protein>
    <recommendedName>
        <fullName evidence="2">HMG box-containing protein 1</fullName>
    </recommendedName>
    <alternativeName>
        <fullName evidence="12">HMG box transcription factor 1</fullName>
    </alternativeName>
    <alternativeName>
        <fullName evidence="11">High mobility group box transcription factor 1</fullName>
    </alternativeName>
</protein>
<sequence>MKIMQTSATMMDLSCNKSTEGSLLSGEENNRNNSTADIDFKPKDLSVKTIMKRPKPIPPPLNLNNSEQSEPLPVGISTTLKEFAILATGPHSPLMQKNLPFRKRAHSVPDAVDNGPLSAPATVLKFFPAMFKQERSLEEASSPPLNLSLPPTPKGFPDRETESPQDSSVVSSTRSEVASPLITSSSHPTSPHSIGLIEPQHLSTSHQQFSRHHISPWNPFLPTPSMMSSHWLNGSPSALLSPAPSSLGSSQEDLRHAHSLSLSSVPSLMYESDPWRLPWPYPVWHCFQLGTLLRFSINSLEITLRAEEVHQCNDLQFLTPERLGPLRVQCISPLENPVGVVEISFSSGSPTVSMDFKLVATCYSYHTFLVVERGWCAVCPDLVLRQYGIQCQHLECGDTCPVPPKMPSVSSPGICEKFKRFSFSPEELGSSLPAPSSLILSPPNTPTMKTQHPHQPSQLKSQQPIQPSSSQSSKSAKASKQKGISTQQTADKPSSKATKVPLDPDRPKRPMNAFMLFAKQHRLKLIRMHPGKDNRFVSVILGEAWRQLPADEKEVFISEAKALSHERKRLHPECWKRKRTQATVGAMKVEQSEST</sequence>
<evidence type="ECO:0000256" key="8">
    <source>
        <dbReference type="ARBA" id="ARBA00023163"/>
    </source>
</evidence>
<feature type="compositionally biased region" description="Low complexity" evidence="14">
    <location>
        <begin position="429"/>
        <end position="442"/>
    </location>
</feature>
<keyword evidence="5" id="KW-0832">Ubl conjugation</keyword>
<feature type="compositionally biased region" description="Polar residues" evidence="14">
    <location>
        <begin position="483"/>
        <end position="497"/>
    </location>
</feature>
<proteinExistence type="predicted"/>
<keyword evidence="7 13" id="KW-0238">DNA-binding</keyword>
<keyword evidence="9 13" id="KW-0539">Nucleus</keyword>
<dbReference type="GO" id="GO:0003723">
    <property type="term" value="F:RNA binding"/>
    <property type="evidence" value="ECO:0007669"/>
    <property type="project" value="InterPro"/>
</dbReference>
<feature type="region of interest" description="Disordered" evidence="14">
    <location>
        <begin position="1"/>
        <end position="39"/>
    </location>
</feature>
<dbReference type="GO" id="GO:0005634">
    <property type="term" value="C:nucleus"/>
    <property type="evidence" value="ECO:0007669"/>
    <property type="project" value="UniProtKB-SubCell"/>
</dbReference>
<dbReference type="EMBL" id="JAHWGI010000085">
    <property type="protein sequence ID" value="KAK3909200.1"/>
    <property type="molecule type" value="Genomic_DNA"/>
</dbReference>
<dbReference type="Pfam" id="PF08517">
    <property type="entry name" value="AXH"/>
    <property type="match status" value="1"/>
</dbReference>
<feature type="domain" description="AXH" evidence="16">
    <location>
        <begin position="275"/>
        <end position="411"/>
    </location>
</feature>
<feature type="DNA-binding region" description="HMG box" evidence="13">
    <location>
        <begin position="507"/>
        <end position="575"/>
    </location>
</feature>
<dbReference type="InterPro" id="IPR036096">
    <property type="entry name" value="Ataxin_AXH_dom_sf"/>
</dbReference>
<evidence type="ECO:0000256" key="1">
    <source>
        <dbReference type="ARBA" id="ARBA00004123"/>
    </source>
</evidence>
<evidence type="ECO:0000256" key="2">
    <source>
        <dbReference type="ARBA" id="ARBA00017229"/>
    </source>
</evidence>
<evidence type="ECO:0000256" key="10">
    <source>
        <dbReference type="ARBA" id="ARBA00025095"/>
    </source>
</evidence>
<dbReference type="InterPro" id="IPR036910">
    <property type="entry name" value="HMG_box_dom_sf"/>
</dbReference>
<evidence type="ECO:0000256" key="13">
    <source>
        <dbReference type="PROSITE-ProRule" id="PRU00267"/>
    </source>
</evidence>
<comment type="function">
    <text evidence="10">Transcriptional repressor that binds to the promoter region of target genes. Plays a role in the regulation of the cell cycle and of the Wnt pathway. Binds preferentially to the sequence 5'-TTCATTCATTCA-3'. Binding to the histone H1.0 promoter is enhanced by interaction with RB1. Disrupts the interaction between DNA and TCF4.</text>
</comment>
<evidence type="ECO:0000259" key="15">
    <source>
        <dbReference type="PROSITE" id="PS50118"/>
    </source>
</evidence>
<dbReference type="SUPFAM" id="SSF102031">
    <property type="entry name" value="AXH domain"/>
    <property type="match status" value="1"/>
</dbReference>
<dbReference type="PANTHER" id="PTHR15499">
    <property type="entry name" value="HMG BOX-CONTAINING PROTEIN 1"/>
    <property type="match status" value="1"/>
</dbReference>
<feature type="compositionally biased region" description="Low complexity" evidence="14">
    <location>
        <begin position="139"/>
        <end position="149"/>
    </location>
</feature>
<feature type="compositionally biased region" description="Low complexity" evidence="14">
    <location>
        <begin position="455"/>
        <end position="482"/>
    </location>
</feature>
<feature type="region of interest" description="Disordered" evidence="14">
    <location>
        <begin position="429"/>
        <end position="508"/>
    </location>
</feature>
<dbReference type="AlphaFoldDB" id="A0AAE1L7J9"/>
<dbReference type="Pfam" id="PF00505">
    <property type="entry name" value="HMG_box"/>
    <property type="match status" value="1"/>
</dbReference>
<dbReference type="GO" id="GO:0000978">
    <property type="term" value="F:RNA polymerase II cis-regulatory region sequence-specific DNA binding"/>
    <property type="evidence" value="ECO:0007669"/>
    <property type="project" value="TreeGrafter"/>
</dbReference>
<name>A0AAE1L7J9_9NEOP</name>
<dbReference type="InterPro" id="IPR009071">
    <property type="entry name" value="HMG_box_dom"/>
</dbReference>
<evidence type="ECO:0000256" key="12">
    <source>
        <dbReference type="ARBA" id="ARBA00030708"/>
    </source>
</evidence>
<evidence type="ECO:0000256" key="6">
    <source>
        <dbReference type="ARBA" id="ARBA00023015"/>
    </source>
</evidence>
<feature type="region of interest" description="Disordered" evidence="14">
    <location>
        <begin position="135"/>
        <end position="196"/>
    </location>
</feature>
<reference evidence="17" key="1">
    <citation type="submission" date="2021-07" db="EMBL/GenBank/DDBJ databases">
        <authorList>
            <person name="Catto M.A."/>
            <person name="Jacobson A."/>
            <person name="Kennedy G."/>
            <person name="Labadie P."/>
            <person name="Hunt B.G."/>
            <person name="Srinivasan R."/>
        </authorList>
    </citation>
    <scope>NUCLEOTIDE SEQUENCE</scope>
    <source>
        <strain evidence="17">PL_HMW_Pooled</strain>
        <tissue evidence="17">Head</tissue>
    </source>
</reference>
<dbReference type="GO" id="GO:0016055">
    <property type="term" value="P:Wnt signaling pathway"/>
    <property type="evidence" value="ECO:0007669"/>
    <property type="project" value="UniProtKB-KW"/>
</dbReference>
<accession>A0AAE1L7J9</accession>
<keyword evidence="3" id="KW-0678">Repressor</keyword>
<evidence type="ECO:0000256" key="14">
    <source>
        <dbReference type="SAM" id="MobiDB-lite"/>
    </source>
</evidence>
<dbReference type="PANTHER" id="PTHR15499:SF3">
    <property type="entry name" value="HMG BOX-CONTAINING PROTEIN 1"/>
    <property type="match status" value="1"/>
</dbReference>
<evidence type="ECO:0000313" key="17">
    <source>
        <dbReference type="EMBL" id="KAK3909200.1"/>
    </source>
</evidence>
<keyword evidence="6" id="KW-0805">Transcription regulation</keyword>
<dbReference type="Proteomes" id="UP001219518">
    <property type="component" value="Unassembled WGS sequence"/>
</dbReference>
<dbReference type="InterPro" id="IPR003652">
    <property type="entry name" value="Ataxin_AXH_dom"/>
</dbReference>
<comment type="subcellular location">
    <subcellularLocation>
        <location evidence="1">Nucleus</location>
    </subcellularLocation>
</comment>
<feature type="compositionally biased region" description="Polar residues" evidence="14">
    <location>
        <begin position="164"/>
        <end position="176"/>
    </location>
</feature>
<evidence type="ECO:0000256" key="7">
    <source>
        <dbReference type="ARBA" id="ARBA00023125"/>
    </source>
</evidence>
<evidence type="ECO:0000256" key="3">
    <source>
        <dbReference type="ARBA" id="ARBA00022491"/>
    </source>
</evidence>
<keyword evidence="18" id="KW-1185">Reference proteome</keyword>
<organism evidence="17 18">
    <name type="scientific">Frankliniella fusca</name>
    <dbReference type="NCBI Taxonomy" id="407009"/>
    <lineage>
        <taxon>Eukaryota</taxon>
        <taxon>Metazoa</taxon>
        <taxon>Ecdysozoa</taxon>
        <taxon>Arthropoda</taxon>
        <taxon>Hexapoda</taxon>
        <taxon>Insecta</taxon>
        <taxon>Pterygota</taxon>
        <taxon>Neoptera</taxon>
        <taxon>Paraneoptera</taxon>
        <taxon>Thysanoptera</taxon>
        <taxon>Terebrantia</taxon>
        <taxon>Thripoidea</taxon>
        <taxon>Thripidae</taxon>
        <taxon>Frankliniella</taxon>
    </lineage>
</organism>
<keyword evidence="4" id="KW-0879">Wnt signaling pathway</keyword>
<dbReference type="SMART" id="SM00398">
    <property type="entry name" value="HMG"/>
    <property type="match status" value="1"/>
</dbReference>
<dbReference type="PROSITE" id="PS51148">
    <property type="entry name" value="AXH"/>
    <property type="match status" value="1"/>
</dbReference>
<evidence type="ECO:0000256" key="9">
    <source>
        <dbReference type="ARBA" id="ARBA00023242"/>
    </source>
</evidence>
<dbReference type="Gene3D" id="1.10.30.10">
    <property type="entry name" value="High mobility group box domain"/>
    <property type="match status" value="1"/>
</dbReference>
<keyword evidence="8" id="KW-0804">Transcription</keyword>
<evidence type="ECO:0000256" key="4">
    <source>
        <dbReference type="ARBA" id="ARBA00022687"/>
    </source>
</evidence>
<dbReference type="SUPFAM" id="SSF47095">
    <property type="entry name" value="HMG-box"/>
    <property type="match status" value="1"/>
</dbReference>
<evidence type="ECO:0000313" key="18">
    <source>
        <dbReference type="Proteomes" id="UP001219518"/>
    </source>
</evidence>